<evidence type="ECO:0000313" key="12">
    <source>
        <dbReference type="EMBL" id="KAE8727887.1"/>
    </source>
</evidence>
<dbReference type="GO" id="GO:0016020">
    <property type="term" value="C:membrane"/>
    <property type="evidence" value="ECO:0007669"/>
    <property type="project" value="UniProtKB-SubCell"/>
</dbReference>
<keyword evidence="10" id="KW-0325">Glycoprotein</keyword>
<keyword evidence="13" id="KW-1185">Reference proteome</keyword>
<dbReference type="FunFam" id="3.80.10.10:FF:000111">
    <property type="entry name" value="LRR receptor-like serine/threonine-protein kinase ERECTA"/>
    <property type="match status" value="1"/>
</dbReference>
<evidence type="ECO:0000256" key="6">
    <source>
        <dbReference type="ARBA" id="ARBA00022737"/>
    </source>
</evidence>
<keyword evidence="3" id="KW-0433">Leucine-rich repeat</keyword>
<evidence type="ECO:0000256" key="9">
    <source>
        <dbReference type="ARBA" id="ARBA00023170"/>
    </source>
</evidence>
<keyword evidence="5" id="KW-0732">Signal</keyword>
<evidence type="ECO:0000256" key="8">
    <source>
        <dbReference type="ARBA" id="ARBA00023136"/>
    </source>
</evidence>
<dbReference type="Pfam" id="PF00560">
    <property type="entry name" value="LRR_1"/>
    <property type="match status" value="2"/>
</dbReference>
<organism evidence="12 13">
    <name type="scientific">Hibiscus syriacus</name>
    <name type="common">Rose of Sharon</name>
    <dbReference type="NCBI Taxonomy" id="106335"/>
    <lineage>
        <taxon>Eukaryota</taxon>
        <taxon>Viridiplantae</taxon>
        <taxon>Streptophyta</taxon>
        <taxon>Embryophyta</taxon>
        <taxon>Tracheophyta</taxon>
        <taxon>Spermatophyta</taxon>
        <taxon>Magnoliopsida</taxon>
        <taxon>eudicotyledons</taxon>
        <taxon>Gunneridae</taxon>
        <taxon>Pentapetalae</taxon>
        <taxon>rosids</taxon>
        <taxon>malvids</taxon>
        <taxon>Malvales</taxon>
        <taxon>Malvaceae</taxon>
        <taxon>Malvoideae</taxon>
        <taxon>Hibiscus</taxon>
    </lineage>
</organism>
<evidence type="ECO:0000256" key="5">
    <source>
        <dbReference type="ARBA" id="ARBA00022729"/>
    </source>
</evidence>
<dbReference type="InterPro" id="IPR001611">
    <property type="entry name" value="Leu-rich_rpt"/>
</dbReference>
<dbReference type="PANTHER" id="PTHR48053:SF139">
    <property type="entry name" value="LRR RECEPTOR-LIKE KINASE FAMILY PROTEIN"/>
    <property type="match status" value="1"/>
</dbReference>
<evidence type="ECO:0000256" key="11">
    <source>
        <dbReference type="SAM" id="Phobius"/>
    </source>
</evidence>
<protein>
    <submittedName>
        <fullName evidence="12">Uncharacterized protein</fullName>
    </submittedName>
</protein>
<keyword evidence="7 11" id="KW-1133">Transmembrane helix</keyword>
<evidence type="ECO:0000256" key="2">
    <source>
        <dbReference type="ARBA" id="ARBA00009592"/>
    </source>
</evidence>
<name>A0A6A3CGM4_HIBSY</name>
<dbReference type="AlphaFoldDB" id="A0A6A3CGM4"/>
<keyword evidence="9" id="KW-0675">Receptor</keyword>
<dbReference type="InterPro" id="IPR051716">
    <property type="entry name" value="Plant_RL_S/T_kinase"/>
</dbReference>
<reference evidence="12" key="1">
    <citation type="submission" date="2019-09" db="EMBL/GenBank/DDBJ databases">
        <title>Draft genome information of white flower Hibiscus syriacus.</title>
        <authorList>
            <person name="Kim Y.-M."/>
        </authorList>
    </citation>
    <scope>NUCLEOTIDE SEQUENCE [LARGE SCALE GENOMIC DNA]</scope>
    <source>
        <strain evidence="12">YM2019G1</strain>
    </source>
</reference>
<evidence type="ECO:0000256" key="1">
    <source>
        <dbReference type="ARBA" id="ARBA00004479"/>
    </source>
</evidence>
<keyword evidence="4 11" id="KW-0812">Transmembrane</keyword>
<dbReference type="PRINTS" id="PR00019">
    <property type="entry name" value="LEURICHRPT"/>
</dbReference>
<dbReference type="SUPFAM" id="SSF52058">
    <property type="entry name" value="L domain-like"/>
    <property type="match status" value="1"/>
</dbReference>
<evidence type="ECO:0000256" key="3">
    <source>
        <dbReference type="ARBA" id="ARBA00022614"/>
    </source>
</evidence>
<gene>
    <name evidence="12" type="ORF">F3Y22_tig00005246pilonHSYRG00003</name>
</gene>
<dbReference type="PANTHER" id="PTHR48053">
    <property type="entry name" value="LEUCINE RICH REPEAT FAMILY PROTEIN, EXPRESSED"/>
    <property type="match status" value="1"/>
</dbReference>
<evidence type="ECO:0000256" key="10">
    <source>
        <dbReference type="ARBA" id="ARBA00023180"/>
    </source>
</evidence>
<evidence type="ECO:0000256" key="7">
    <source>
        <dbReference type="ARBA" id="ARBA00022989"/>
    </source>
</evidence>
<keyword evidence="6" id="KW-0677">Repeat</keyword>
<feature type="transmembrane region" description="Helical" evidence="11">
    <location>
        <begin position="263"/>
        <end position="286"/>
    </location>
</feature>
<comment type="subcellular location">
    <subcellularLocation>
        <location evidence="1">Membrane</location>
        <topology evidence="1">Single-pass type I membrane protein</topology>
    </subcellularLocation>
</comment>
<dbReference type="EMBL" id="VEPZ02000297">
    <property type="protein sequence ID" value="KAE8727887.1"/>
    <property type="molecule type" value="Genomic_DNA"/>
</dbReference>
<dbReference type="Proteomes" id="UP000436088">
    <property type="component" value="Unassembled WGS sequence"/>
</dbReference>
<accession>A0A6A3CGM4</accession>
<comment type="caution">
    <text evidence="12">The sequence shown here is derived from an EMBL/GenBank/DDBJ whole genome shotgun (WGS) entry which is preliminary data.</text>
</comment>
<dbReference type="Gene3D" id="3.80.10.10">
    <property type="entry name" value="Ribonuclease Inhibitor"/>
    <property type="match status" value="2"/>
</dbReference>
<evidence type="ECO:0000256" key="4">
    <source>
        <dbReference type="ARBA" id="ARBA00022692"/>
    </source>
</evidence>
<keyword evidence="8 11" id="KW-0472">Membrane</keyword>
<evidence type="ECO:0000313" key="13">
    <source>
        <dbReference type="Proteomes" id="UP000436088"/>
    </source>
</evidence>
<dbReference type="InterPro" id="IPR032675">
    <property type="entry name" value="LRR_dom_sf"/>
</dbReference>
<sequence length="320" mass="36418">MPCRLFQASSGSTRRRLLRHFHLPGHLISRFLSSVGLHWQFLLGLGLGLEQHHWQNTTCAWRLISASSSRFFFKSFSWGESEGTDKVDFFIKAYSIRESILWWYTKGSQIFSNLRYLDLSVNRLSQSISETIGDMLKLFYLNLSINNFNQRITAQIGELVQLTDLDLSYNMFSGQIPTQFQYLQSLSTLNLSYNDLSGSITIFNVLRGLIYVDIAHNELQGPIPDVPAFQNASIQALEGNKGLCGNISDLKPCNPSKKGHYKLLYAIIFPLLGAVILSISILASFFSFERWRKDAVEESEISMNDVNLFTISSFNKKLLL</sequence>
<comment type="similarity">
    <text evidence="2">Belongs to the RLP family.</text>
</comment>
<proteinExistence type="inferred from homology"/>